<evidence type="ECO:0000256" key="6">
    <source>
        <dbReference type="SAM" id="Phobius"/>
    </source>
</evidence>
<evidence type="ECO:0000313" key="7">
    <source>
        <dbReference type="EMBL" id="HIS24556.1"/>
    </source>
</evidence>
<evidence type="ECO:0000256" key="1">
    <source>
        <dbReference type="ARBA" id="ARBA00004141"/>
    </source>
</evidence>
<evidence type="ECO:0000313" key="8">
    <source>
        <dbReference type="Proteomes" id="UP000823982"/>
    </source>
</evidence>
<feature type="transmembrane region" description="Helical" evidence="6">
    <location>
        <begin position="122"/>
        <end position="141"/>
    </location>
</feature>
<keyword evidence="5 6" id="KW-0472">Membrane</keyword>
<feature type="transmembrane region" description="Helical" evidence="6">
    <location>
        <begin position="210"/>
        <end position="230"/>
    </location>
</feature>
<comment type="subcellular location">
    <subcellularLocation>
        <location evidence="1">Membrane</location>
        <topology evidence="1">Multi-pass membrane protein</topology>
    </subcellularLocation>
</comment>
<protein>
    <submittedName>
        <fullName evidence="7">Energy-coupling factor transporter transmembrane protein EcfT</fullName>
    </submittedName>
</protein>
<evidence type="ECO:0000256" key="2">
    <source>
        <dbReference type="ARBA" id="ARBA00022475"/>
    </source>
</evidence>
<keyword evidence="4 6" id="KW-1133">Transmembrane helix</keyword>
<dbReference type="Pfam" id="PF02361">
    <property type="entry name" value="CbiQ"/>
    <property type="match status" value="1"/>
</dbReference>
<dbReference type="Proteomes" id="UP000823982">
    <property type="component" value="Unassembled WGS sequence"/>
</dbReference>
<dbReference type="AlphaFoldDB" id="A0A9D1JHQ0"/>
<sequence>MTDRFHVAHPLYPIVSILTALLTIIGALALARSVWGSIFVGCAFILLCLFGYASTCIKVLPVIVIYLAVFSVIFYLASGGNTVFTWQMANRLAGVGVAVLPGLSMPPVQLTRCLTSLGCPRLVTLGMLITTGFVPVLSGEIHQVRSAMRTRGVTSILNPTAFYRAFLIPLLVRLVNISDTLALSVETRGFISDTGEYTVYHPIRIKPRDVCFAALFLAIFILGLAAPAFGMSMSIEEVLA</sequence>
<keyword evidence="3 6" id="KW-0812">Transmembrane</keyword>
<feature type="transmembrane region" description="Helical" evidence="6">
    <location>
        <begin position="59"/>
        <end position="77"/>
    </location>
</feature>
<accession>A0A9D1JHQ0</accession>
<dbReference type="InterPro" id="IPR051611">
    <property type="entry name" value="ECF_transporter_component"/>
</dbReference>
<dbReference type="InterPro" id="IPR003339">
    <property type="entry name" value="ABC/ECF_trnsptr_transmembrane"/>
</dbReference>
<dbReference type="CDD" id="cd16914">
    <property type="entry name" value="EcfT"/>
    <property type="match status" value="1"/>
</dbReference>
<dbReference type="EMBL" id="DVIR01000037">
    <property type="protein sequence ID" value="HIS24556.1"/>
    <property type="molecule type" value="Genomic_DNA"/>
</dbReference>
<dbReference type="GO" id="GO:0005886">
    <property type="term" value="C:plasma membrane"/>
    <property type="evidence" value="ECO:0007669"/>
    <property type="project" value="UniProtKB-ARBA"/>
</dbReference>
<gene>
    <name evidence="7" type="ORF">IAD01_04035</name>
</gene>
<evidence type="ECO:0000256" key="3">
    <source>
        <dbReference type="ARBA" id="ARBA00022692"/>
    </source>
</evidence>
<dbReference type="PANTHER" id="PTHR34857">
    <property type="entry name" value="SLL0384 PROTEIN"/>
    <property type="match status" value="1"/>
</dbReference>
<feature type="transmembrane region" description="Helical" evidence="6">
    <location>
        <begin position="35"/>
        <end position="53"/>
    </location>
</feature>
<reference evidence="7" key="1">
    <citation type="submission" date="2020-10" db="EMBL/GenBank/DDBJ databases">
        <authorList>
            <person name="Gilroy R."/>
        </authorList>
    </citation>
    <scope>NUCLEOTIDE SEQUENCE</scope>
    <source>
        <strain evidence="7">CHK157-1446</strain>
    </source>
</reference>
<keyword evidence="2" id="KW-1003">Cell membrane</keyword>
<dbReference type="PANTHER" id="PTHR34857:SF2">
    <property type="entry name" value="SLL0384 PROTEIN"/>
    <property type="match status" value="1"/>
</dbReference>
<proteinExistence type="predicted"/>
<feature type="transmembrane region" description="Helical" evidence="6">
    <location>
        <begin position="12"/>
        <end position="30"/>
    </location>
</feature>
<organism evidence="7 8">
    <name type="scientific">Candidatus Faeciplasma gallinarum</name>
    <dbReference type="NCBI Taxonomy" id="2840799"/>
    <lineage>
        <taxon>Bacteria</taxon>
        <taxon>Bacillati</taxon>
        <taxon>Bacillota</taxon>
        <taxon>Clostridia</taxon>
        <taxon>Eubacteriales</taxon>
        <taxon>Oscillospiraceae</taxon>
        <taxon>Oscillospiraceae incertae sedis</taxon>
        <taxon>Candidatus Faeciplasma</taxon>
    </lineage>
</organism>
<evidence type="ECO:0000256" key="5">
    <source>
        <dbReference type="ARBA" id="ARBA00023136"/>
    </source>
</evidence>
<name>A0A9D1JHQ0_9FIRM</name>
<comment type="caution">
    <text evidence="7">The sequence shown here is derived from an EMBL/GenBank/DDBJ whole genome shotgun (WGS) entry which is preliminary data.</text>
</comment>
<evidence type="ECO:0000256" key="4">
    <source>
        <dbReference type="ARBA" id="ARBA00022989"/>
    </source>
</evidence>
<reference evidence="7" key="2">
    <citation type="journal article" date="2021" name="PeerJ">
        <title>Extensive microbial diversity within the chicken gut microbiome revealed by metagenomics and culture.</title>
        <authorList>
            <person name="Gilroy R."/>
            <person name="Ravi A."/>
            <person name="Getino M."/>
            <person name="Pursley I."/>
            <person name="Horton D.L."/>
            <person name="Alikhan N.F."/>
            <person name="Baker D."/>
            <person name="Gharbi K."/>
            <person name="Hall N."/>
            <person name="Watson M."/>
            <person name="Adriaenssens E.M."/>
            <person name="Foster-Nyarko E."/>
            <person name="Jarju S."/>
            <person name="Secka A."/>
            <person name="Antonio M."/>
            <person name="Oren A."/>
            <person name="Chaudhuri R.R."/>
            <person name="La Ragione R."/>
            <person name="Hildebrand F."/>
            <person name="Pallen M.J."/>
        </authorList>
    </citation>
    <scope>NUCLEOTIDE SEQUENCE</scope>
    <source>
        <strain evidence="7">CHK157-1446</strain>
    </source>
</reference>